<name>A0A557S6F2_9GAMM</name>
<evidence type="ECO:0000256" key="2">
    <source>
        <dbReference type="SAM" id="SignalP"/>
    </source>
</evidence>
<dbReference type="InterPro" id="IPR051200">
    <property type="entry name" value="Host-pathogen_enzymatic-act"/>
</dbReference>
<feature type="signal peptide" evidence="2">
    <location>
        <begin position="1"/>
        <end position="24"/>
    </location>
</feature>
<dbReference type="Pfam" id="PF10282">
    <property type="entry name" value="Lactonase"/>
    <property type="match status" value="1"/>
</dbReference>
<feature type="chain" id="PRO_5021878921" evidence="2">
    <location>
        <begin position="25"/>
        <end position="356"/>
    </location>
</feature>
<dbReference type="InterPro" id="IPR011048">
    <property type="entry name" value="Haem_d1_sf"/>
</dbReference>
<organism evidence="3 4">
    <name type="scientific">Sedimenticola selenatireducens</name>
    <dbReference type="NCBI Taxonomy" id="191960"/>
    <lineage>
        <taxon>Bacteria</taxon>
        <taxon>Pseudomonadati</taxon>
        <taxon>Pseudomonadota</taxon>
        <taxon>Gammaproteobacteria</taxon>
        <taxon>Chromatiales</taxon>
        <taxon>Sedimenticolaceae</taxon>
        <taxon>Sedimenticola</taxon>
    </lineage>
</organism>
<evidence type="ECO:0000313" key="3">
    <source>
        <dbReference type="EMBL" id="TVO72995.1"/>
    </source>
</evidence>
<dbReference type="AlphaFoldDB" id="A0A557S6F2"/>
<dbReference type="OrthoDB" id="24300at2"/>
<evidence type="ECO:0000256" key="1">
    <source>
        <dbReference type="SAM" id="MobiDB-lite"/>
    </source>
</evidence>
<keyword evidence="2" id="KW-0732">Signal</keyword>
<dbReference type="Gene3D" id="2.130.10.10">
    <property type="entry name" value="YVTN repeat-like/Quinoprotein amine dehydrogenase"/>
    <property type="match status" value="4"/>
</dbReference>
<evidence type="ECO:0000313" key="4">
    <source>
        <dbReference type="Proteomes" id="UP000316649"/>
    </source>
</evidence>
<gene>
    <name evidence="3" type="ORF">FHP88_12150</name>
</gene>
<proteinExistence type="predicted"/>
<reference evidence="3 4" key="1">
    <citation type="submission" date="2019-07" db="EMBL/GenBank/DDBJ databases">
        <title>The pathways for chlorine oxyanion respiration interact through the shared metabolite chlorate.</title>
        <authorList>
            <person name="Barnum T.P."/>
            <person name="Cheng Y."/>
            <person name="Hill K.A."/>
            <person name="Lucas L.N."/>
            <person name="Carlson H.K."/>
            <person name="Coates J.D."/>
        </authorList>
    </citation>
    <scope>NUCLEOTIDE SEQUENCE [LARGE SCALE GENOMIC DNA]</scope>
    <source>
        <strain evidence="3 4">BK-1</strain>
    </source>
</reference>
<dbReference type="PANTHER" id="PTHR47197">
    <property type="entry name" value="PROTEIN NIRF"/>
    <property type="match status" value="1"/>
</dbReference>
<feature type="region of interest" description="Disordered" evidence="1">
    <location>
        <begin position="78"/>
        <end position="112"/>
    </location>
</feature>
<dbReference type="EMBL" id="VMNH01000014">
    <property type="protein sequence ID" value="TVO72995.1"/>
    <property type="molecule type" value="Genomic_DNA"/>
</dbReference>
<dbReference type="Proteomes" id="UP000316649">
    <property type="component" value="Unassembled WGS sequence"/>
</dbReference>
<dbReference type="RefSeq" id="WP_144359352.1">
    <property type="nucleotide sequence ID" value="NZ_VMNH01000014.1"/>
</dbReference>
<comment type="caution">
    <text evidence="3">The sequence shown here is derived from an EMBL/GenBank/DDBJ whole genome shotgun (WGS) entry which is preliminary data.</text>
</comment>
<dbReference type="InterPro" id="IPR015943">
    <property type="entry name" value="WD40/YVTN_repeat-like_dom_sf"/>
</dbReference>
<accession>A0A557S6F2</accession>
<dbReference type="PANTHER" id="PTHR47197:SF3">
    <property type="entry name" value="DIHYDRO-HEME D1 DEHYDROGENASE"/>
    <property type="match status" value="1"/>
</dbReference>
<dbReference type="SUPFAM" id="SSF51004">
    <property type="entry name" value="C-terminal (heme d1) domain of cytochrome cd1-nitrite reductase"/>
    <property type="match status" value="1"/>
</dbReference>
<sequence>MHNKKCVKVYCLGLLTLLPLTLFAGTEVYVPLGSANAIAVINADTNKVISEIPGINASHGLAVSMDGELLLAGSLLERPKGAAPPKPQEMSEEDHAAHHSNQSKPGPEKSSQAEMVGTAYLIDVKTQQLLRQIDVPGAIHHALITPDGRFAIFTHPGRGSISVVDIPGKQLLKELPTGVTPNYIVSKRDGSRIYVSNAGDGNISEIDTQSWTVLRNLPAGKTPEHLVLSPDERLLYAANPSSGTVSQVDIDSAAVKTLFTVGADPHGVDLSDDGRLLYASSKKDDKVVAYNLASGEMKSLTLSPAPYHITTVRGTGKVYVSSRKSPKIWVLDQQTLTVLGEITIRGEGHEMGVVSR</sequence>
<protein>
    <submittedName>
        <fullName evidence="3">Beta-propeller fold lactonase family protein</fullName>
    </submittedName>
</protein>
<dbReference type="InterPro" id="IPR019405">
    <property type="entry name" value="Lactonase_7-beta_prop"/>
</dbReference>
<feature type="compositionally biased region" description="Polar residues" evidence="1">
    <location>
        <begin position="99"/>
        <end position="112"/>
    </location>
</feature>
<keyword evidence="4" id="KW-1185">Reference proteome</keyword>